<keyword evidence="1" id="KW-0479">Metal-binding</keyword>
<dbReference type="PROSITE" id="PS51128">
    <property type="entry name" value="ZF_DKSA_2"/>
    <property type="match status" value="1"/>
</dbReference>
<evidence type="ECO:0000256" key="1">
    <source>
        <dbReference type="ARBA" id="ARBA00022723"/>
    </source>
</evidence>
<keyword evidence="3" id="KW-0862">Zinc</keyword>
<dbReference type="AlphaFoldDB" id="A0A7Z7J133"/>
<evidence type="ECO:0000256" key="2">
    <source>
        <dbReference type="ARBA" id="ARBA00022771"/>
    </source>
</evidence>
<dbReference type="GO" id="GO:0008270">
    <property type="term" value="F:zinc ion binding"/>
    <property type="evidence" value="ECO:0007669"/>
    <property type="project" value="UniProtKB-KW"/>
</dbReference>
<name>A0A7Z7J133_XANCH</name>
<organism evidence="6 7">
    <name type="scientific">Xanthomonas campestris pv. phaseoli</name>
    <dbReference type="NCBI Taxonomy" id="317013"/>
    <lineage>
        <taxon>Bacteria</taxon>
        <taxon>Pseudomonadati</taxon>
        <taxon>Pseudomonadota</taxon>
        <taxon>Gammaproteobacteria</taxon>
        <taxon>Lysobacterales</taxon>
        <taxon>Lysobacteraceae</taxon>
        <taxon>Xanthomonas</taxon>
    </lineage>
</organism>
<reference evidence="6 7" key="1">
    <citation type="submission" date="2017-10" db="EMBL/GenBank/DDBJ databases">
        <authorList>
            <person name="Regsiter A."/>
            <person name="William W."/>
        </authorList>
    </citation>
    <scope>NUCLEOTIDE SEQUENCE [LARGE SCALE GENOMIC DNA]</scope>
    <source>
        <strain evidence="6 7">CFBP6991</strain>
    </source>
</reference>
<dbReference type="SUPFAM" id="SSF57716">
    <property type="entry name" value="Glucocorticoid receptor-like (DNA-binding domain)"/>
    <property type="match status" value="1"/>
</dbReference>
<keyword evidence="2" id="KW-0863">Zinc-finger</keyword>
<gene>
    <name evidence="6" type="ORF">XFF6991_450033</name>
</gene>
<accession>A0A7Z7J133</accession>
<dbReference type="Proteomes" id="UP000234345">
    <property type="component" value="Unassembled WGS sequence"/>
</dbReference>
<dbReference type="Pfam" id="PF01258">
    <property type="entry name" value="zf-dskA_traR"/>
    <property type="match status" value="1"/>
</dbReference>
<evidence type="ECO:0000259" key="5">
    <source>
        <dbReference type="Pfam" id="PF01258"/>
    </source>
</evidence>
<evidence type="ECO:0000256" key="4">
    <source>
        <dbReference type="PROSITE-ProRule" id="PRU00510"/>
    </source>
</evidence>
<evidence type="ECO:0000313" key="6">
    <source>
        <dbReference type="EMBL" id="SOO25357.1"/>
    </source>
</evidence>
<comment type="caution">
    <text evidence="6">The sequence shown here is derived from an EMBL/GenBank/DDBJ whole genome shotgun (WGS) entry which is preliminary data.</text>
</comment>
<dbReference type="InterPro" id="IPR000962">
    <property type="entry name" value="Znf_DskA_TraR"/>
</dbReference>
<feature type="zinc finger region" description="dksA C4-type" evidence="4">
    <location>
        <begin position="46"/>
        <end position="70"/>
    </location>
</feature>
<evidence type="ECO:0000256" key="3">
    <source>
        <dbReference type="ARBA" id="ARBA00022833"/>
    </source>
</evidence>
<feature type="domain" description="Zinc finger DksA/TraR C4-type" evidence="5">
    <location>
        <begin position="45"/>
        <end position="76"/>
    </location>
</feature>
<evidence type="ECO:0000313" key="7">
    <source>
        <dbReference type="Proteomes" id="UP000234345"/>
    </source>
</evidence>
<protein>
    <recommendedName>
        <fullName evidence="5">Zinc finger DksA/TraR C4-type domain-containing protein</fullName>
    </recommendedName>
</protein>
<sequence length="77" mass="9206">MHDAADKASEDEARAWELFDADRRDREERHTLERARVFNRVVQMHCLECGDEVPKARQLALPHTRRCFRCADQVERR</sequence>
<proteinExistence type="predicted"/>
<dbReference type="EMBL" id="OCZC01000072">
    <property type="protein sequence ID" value="SOO25357.1"/>
    <property type="molecule type" value="Genomic_DNA"/>
</dbReference>
<dbReference type="Gene3D" id="1.20.120.910">
    <property type="entry name" value="DksA, coiled-coil domain"/>
    <property type="match status" value="1"/>
</dbReference>